<name>A0ABR1SST6_9PEZI</name>
<gene>
    <name evidence="2" type="ORF">PG994_015281</name>
</gene>
<dbReference type="GeneID" id="92099753"/>
<feature type="region of interest" description="Disordered" evidence="1">
    <location>
        <begin position="1"/>
        <end position="61"/>
    </location>
</feature>
<dbReference type="RefSeq" id="XP_066707602.1">
    <property type="nucleotide sequence ID" value="XM_066866688.1"/>
</dbReference>
<proteinExistence type="predicted"/>
<organism evidence="2 3">
    <name type="scientific">Apiospora phragmitis</name>
    <dbReference type="NCBI Taxonomy" id="2905665"/>
    <lineage>
        <taxon>Eukaryota</taxon>
        <taxon>Fungi</taxon>
        <taxon>Dikarya</taxon>
        <taxon>Ascomycota</taxon>
        <taxon>Pezizomycotina</taxon>
        <taxon>Sordariomycetes</taxon>
        <taxon>Xylariomycetidae</taxon>
        <taxon>Amphisphaeriales</taxon>
        <taxon>Apiosporaceae</taxon>
        <taxon>Apiospora</taxon>
    </lineage>
</organism>
<dbReference type="EMBL" id="JAQQWL010000018">
    <property type="protein sequence ID" value="KAK8036784.1"/>
    <property type="molecule type" value="Genomic_DNA"/>
</dbReference>
<sequence>MITGLEYHPTISPRSPGRGTARPTGDQHQKLSPARRAGGGDDSTTRSPIGRHGGARRTRPM</sequence>
<reference evidence="2 3" key="1">
    <citation type="submission" date="2023-01" db="EMBL/GenBank/DDBJ databases">
        <title>Analysis of 21 Apiospora genomes using comparative genomics revels a genus with tremendous synthesis potential of carbohydrate active enzymes and secondary metabolites.</title>
        <authorList>
            <person name="Sorensen T."/>
        </authorList>
    </citation>
    <scope>NUCLEOTIDE SEQUENCE [LARGE SCALE GENOMIC DNA]</scope>
    <source>
        <strain evidence="2 3">CBS 135458</strain>
    </source>
</reference>
<dbReference type="Proteomes" id="UP001480595">
    <property type="component" value="Unassembled WGS sequence"/>
</dbReference>
<comment type="caution">
    <text evidence="2">The sequence shown here is derived from an EMBL/GenBank/DDBJ whole genome shotgun (WGS) entry which is preliminary data.</text>
</comment>
<evidence type="ECO:0000256" key="1">
    <source>
        <dbReference type="SAM" id="MobiDB-lite"/>
    </source>
</evidence>
<evidence type="ECO:0000313" key="2">
    <source>
        <dbReference type="EMBL" id="KAK8036784.1"/>
    </source>
</evidence>
<evidence type="ECO:0000313" key="3">
    <source>
        <dbReference type="Proteomes" id="UP001480595"/>
    </source>
</evidence>
<accession>A0ABR1SST6</accession>
<keyword evidence="3" id="KW-1185">Reference proteome</keyword>
<protein>
    <submittedName>
        <fullName evidence="2">Uncharacterized protein</fullName>
    </submittedName>
</protein>